<dbReference type="InterPro" id="IPR027843">
    <property type="entry name" value="DUF4440"/>
</dbReference>
<evidence type="ECO:0000313" key="3">
    <source>
        <dbReference type="Proteomes" id="UP000004478"/>
    </source>
</evidence>
<dbReference type="RefSeq" id="WP_009186157.1">
    <property type="nucleotide sequence ID" value="NZ_AMGM01000061.1"/>
</dbReference>
<evidence type="ECO:0000259" key="1">
    <source>
        <dbReference type="Pfam" id="PF14534"/>
    </source>
</evidence>
<dbReference type="Gene3D" id="3.10.450.50">
    <property type="match status" value="1"/>
</dbReference>
<dbReference type="InterPro" id="IPR032710">
    <property type="entry name" value="NTF2-like_dom_sf"/>
</dbReference>
<name>K1LVV0_CECL9</name>
<gene>
    <name evidence="2" type="ORF">B879_03138</name>
</gene>
<comment type="caution">
    <text evidence="2">The sequence shown here is derived from an EMBL/GenBank/DDBJ whole genome shotgun (WGS) entry which is preliminary data.</text>
</comment>
<reference evidence="2 3" key="1">
    <citation type="journal article" date="2012" name="J. Bacteriol.">
        <title>Draft Genome Sequence of Cecembia lonarensis Strain LW9T, Isolated from Lonar Lake, a Haloalkaline Lake in India.</title>
        <authorList>
            <person name="Shivaji S."/>
            <person name="Ara S."/>
            <person name="Singh A."/>
            <person name="Pinnaka A.K."/>
        </authorList>
    </citation>
    <scope>NUCLEOTIDE SEQUENCE [LARGE SCALE GENOMIC DNA]</scope>
    <source>
        <strain evidence="2 3">LW9</strain>
    </source>
</reference>
<dbReference type="OrthoDB" id="5383110at2"/>
<protein>
    <recommendedName>
        <fullName evidence="1">DUF4440 domain-containing protein</fullName>
    </recommendedName>
</protein>
<dbReference type="AlphaFoldDB" id="K1LVV0"/>
<evidence type="ECO:0000313" key="2">
    <source>
        <dbReference type="EMBL" id="EKB48244.1"/>
    </source>
</evidence>
<dbReference type="SUPFAM" id="SSF54427">
    <property type="entry name" value="NTF2-like"/>
    <property type="match status" value="1"/>
</dbReference>
<dbReference type="EMBL" id="AMGM01000061">
    <property type="protein sequence ID" value="EKB48244.1"/>
    <property type="molecule type" value="Genomic_DNA"/>
</dbReference>
<accession>K1LVV0</accession>
<dbReference type="Pfam" id="PF14534">
    <property type="entry name" value="DUF4440"/>
    <property type="match status" value="1"/>
</dbReference>
<dbReference type="Proteomes" id="UP000004478">
    <property type="component" value="Unassembled WGS sequence"/>
</dbReference>
<feature type="domain" description="DUF4440" evidence="1">
    <location>
        <begin position="31"/>
        <end position="138"/>
    </location>
</feature>
<dbReference type="PROSITE" id="PS51257">
    <property type="entry name" value="PROKAR_LIPOPROTEIN"/>
    <property type="match status" value="1"/>
</dbReference>
<organism evidence="2 3">
    <name type="scientific">Cecembia lonarensis (strain CCUG 58316 / KCTC 22772 / LW9)</name>
    <dbReference type="NCBI Taxonomy" id="1225176"/>
    <lineage>
        <taxon>Bacteria</taxon>
        <taxon>Pseudomonadati</taxon>
        <taxon>Bacteroidota</taxon>
        <taxon>Cytophagia</taxon>
        <taxon>Cytophagales</taxon>
        <taxon>Cyclobacteriaceae</taxon>
        <taxon>Cecembia</taxon>
    </lineage>
</organism>
<proteinExistence type="predicted"/>
<sequence>MKTYTFIFVLLISLFACKAIERETNQLESVEKTVEELFGAMMEADEGSLTLLLSEDLSYGHSSGVIQSKNEFIDEILSGKPIKLTNIRVENQTIDISDNVAIVRHTFLSDGINAEGETVPIRIGNCLVWKKENDMWKLLVRQAFRL</sequence>
<keyword evidence="3" id="KW-1185">Reference proteome</keyword>